<sequence length="1184" mass="134728">MRETANLPLFAHLKEERLMLHNDSYIDDILTSHNKLDQLKIITANVERILKAGGFELKPWVFSGQSRRKERTGEEERTKAKTMVLPNQMRDDDNKALGLGYRVEEDKLHVMIGINFSKRKQKMRLGEDLLQEEIRAQTPNPLTRRELLSQVSGLYDPVGLVTPAKQKGAILVRRAFQEAKAESSPVKDTWDIALSDGLREDAINLFEEYHQLSGTSVCFGVFFFFFKQHWAGNLGGLVKECIICPCPIWKTLNKERMTAYNMLRNGGGTGNGGQPWVLRWSNRIRLTWLSFTLFFILVFFPLIAHYYLTTIDEAGGPDKRIFGPRPGNELCEVKHVQDLCRIRESVSEELLQLEAKRQELNGEIARLNLKIEACKKSIDNAKQDLLQLKNVISQTEHSYKELMAQNQPKLSLPVKLLPDKDDVGLPLPKSARSCRLHSCFDYSRCPLTSGFPVYVYDTSAYPWGENIDPLVKQAFASTVKSSIYVTDNPSIACLYIVLVGELQDITSSSSFSSQSPTNLEKQLHALPYWRTDGHNHLLVHLSKKSMTQNFLYNVSTGRAGVAQSTFLEHQYREGFDLVLSPLVHALSEPNFLEVPPQVPVKRKYLFSFQGEKVESLRSSLQEGPPQSFEEEMESDPPADYDDRIIGTLKAVQDSRLDKVLVEFTCKNRPLPSLPTEWALCGEREERLEVLKASTFALVISPGNGQLVASAGCGMRLFEALEVGAIPVVLGDHSRLPYHQLIRWSEATLMVPKQRITELHFLLRSISDNDLLAMRRQGRFLWETYLSTAESVFSTILASVRTRIQIPAAPIREETAQEIPHKAGKTAGTDPNMADNGDLDLGPVETEPPYASPRYLRNFTYTAANTYRSWNRPPGPFHLFPHTPLDPVLPSEAKFLGSGTGFRPIGGGTGGSGKEFQAALGGNVPREQFTVVMLTYEREEVLMNSLERLNGLPYLNKVVVVWNSPKPPSDDLLWPDIGLPIVVVRTEKNSLNNRFLPWDAVETEAILSIDDDAHLRHDEIMFGFRVWRESRDRIVGFPGRYHAWDMNHQSWLYNSNYSCELSMVLTGAAFFHKYYAYLYSYVMPQAIRDMVDEYINCEDIAMNFLVSHITRKPPIKVTSRWTFRCPGCPQALSHDDSHFHERHKCINFFVKVYGYMPLLYTQFRVDSVLFKTRLPHDKTKCFKFI</sequence>
<dbReference type="GO" id="GO:0015012">
    <property type="term" value="P:heparan sulfate proteoglycan biosynthetic process"/>
    <property type="evidence" value="ECO:0007669"/>
    <property type="project" value="UniProtKB-ARBA"/>
</dbReference>
<dbReference type="AlphaFoldDB" id="A0A9Q1I0G7"/>
<evidence type="ECO:0000256" key="8">
    <source>
        <dbReference type="ARBA" id="ARBA00022692"/>
    </source>
</evidence>
<evidence type="ECO:0000256" key="9">
    <source>
        <dbReference type="ARBA" id="ARBA00022723"/>
    </source>
</evidence>
<dbReference type="InterPro" id="IPR029044">
    <property type="entry name" value="Nucleotide-diphossugar_trans"/>
</dbReference>
<evidence type="ECO:0000256" key="18">
    <source>
        <dbReference type="ARBA" id="ARBA00050948"/>
    </source>
</evidence>
<dbReference type="GO" id="GO:0106015">
    <property type="term" value="P:negative regulation of inflammatory response to wounding"/>
    <property type="evidence" value="ECO:0007669"/>
    <property type="project" value="UniProtKB-ARBA"/>
</dbReference>
<keyword evidence="16" id="KW-0325">Glycoprotein</keyword>
<evidence type="ECO:0000256" key="12">
    <source>
        <dbReference type="ARBA" id="ARBA00022989"/>
    </source>
</evidence>
<evidence type="ECO:0000256" key="6">
    <source>
        <dbReference type="ARBA" id="ARBA00022676"/>
    </source>
</evidence>
<comment type="function">
    <text evidence="19">Receptor for REG3A, REG3B and REG3G, induces the activation of downstream signaling pathways such as PI3K-AKT or RAS-RAF-MEK-ERK signaling pathway. Required for the function of REG3A in regulating keratinocyte proliferation and differentiation. Required for the inhibition of skin inflammation mediated by REG3A through the activation of PI3K-AKT-STAT3 pathway. Required for the function of REG3A and REG3G in glucose tolerance in pancreas. Expressed in microglia, is activated by nociceptor-derived REG3G in response to endotoxins, leading to the inhibition of kynurenine pathway to prevent endotoxic death.</text>
</comment>
<evidence type="ECO:0000256" key="25">
    <source>
        <dbReference type="ARBA" id="ARBA00083226"/>
    </source>
</evidence>
<keyword evidence="26" id="KW-0175">Coiled coil</keyword>
<dbReference type="GO" id="GO:0001888">
    <property type="term" value="F:glucuronyl-galactosyl-proteoglycan 4-alpha-N-acetylglucosaminyltransferase activity"/>
    <property type="evidence" value="ECO:0007669"/>
    <property type="project" value="UniProtKB-EC"/>
</dbReference>
<evidence type="ECO:0000256" key="7">
    <source>
        <dbReference type="ARBA" id="ARBA00022679"/>
    </source>
</evidence>
<evidence type="ECO:0000256" key="21">
    <source>
        <dbReference type="ARBA" id="ARBA00061763"/>
    </source>
</evidence>
<evidence type="ECO:0000256" key="28">
    <source>
        <dbReference type="SAM" id="Phobius"/>
    </source>
</evidence>
<dbReference type="Pfam" id="PF03016">
    <property type="entry name" value="Exostosin_GT47"/>
    <property type="match status" value="1"/>
</dbReference>
<reference evidence="31" key="1">
    <citation type="journal article" date="2023" name="Science">
        <title>Genome structures resolve the early diversification of teleost fishes.</title>
        <authorList>
            <person name="Parey E."/>
            <person name="Louis A."/>
            <person name="Montfort J."/>
            <person name="Bouchez O."/>
            <person name="Roques C."/>
            <person name="Iampietro C."/>
            <person name="Lluch J."/>
            <person name="Castinel A."/>
            <person name="Donnadieu C."/>
            <person name="Desvignes T."/>
            <person name="Floi Bucao C."/>
            <person name="Jouanno E."/>
            <person name="Wen M."/>
            <person name="Mejri S."/>
            <person name="Dirks R."/>
            <person name="Jansen H."/>
            <person name="Henkel C."/>
            <person name="Chen W.J."/>
            <person name="Zahm M."/>
            <person name="Cabau C."/>
            <person name="Klopp C."/>
            <person name="Thompson A.W."/>
            <person name="Robinson-Rechavi M."/>
            <person name="Braasch I."/>
            <person name="Lecointre G."/>
            <person name="Bobe J."/>
            <person name="Postlethwait J.H."/>
            <person name="Berthelot C."/>
            <person name="Roest Crollius H."/>
            <person name="Guiguen Y."/>
        </authorList>
    </citation>
    <scope>NUCLEOTIDE SEQUENCE</scope>
    <source>
        <strain evidence="31">Concon-B</strain>
    </source>
</reference>
<feature type="transmembrane region" description="Helical" evidence="28">
    <location>
        <begin position="286"/>
        <end position="308"/>
    </location>
</feature>
<dbReference type="OrthoDB" id="5954868at2759"/>
<gene>
    <name evidence="31" type="ORF">COCON_G00094160</name>
</gene>
<comment type="caution">
    <text evidence="31">The sequence shown here is derived from an EMBL/GenBank/DDBJ whole genome shotgun (WGS) entry which is preliminary data.</text>
</comment>
<keyword evidence="9" id="KW-0479">Metal-binding</keyword>
<comment type="catalytic activity">
    <reaction evidence="18">
        <text>3-O-(beta-D-GlcA-(1-&gt;3)-beta-D-Gal-(1-&gt;3)-beta-D-Gal-(1-&gt;4)-beta-D-Xyl)-L-seryl-[protein] + UDP-N-acetyl-alpha-D-glucosamine = 3-O-(alpha-D-GlcNAc-(1-&gt;4)-beta-D-GlcA-(1-&gt;3)-beta-D-Gal-(1-&gt;3)-beta-D-Gal-(1-&gt;4)-beta-D-Xyl)-L-seryl-[protein] + UDP + H(+)</text>
        <dbReference type="Rhea" id="RHEA:16221"/>
        <dbReference type="Rhea" id="RHEA-COMP:12573"/>
        <dbReference type="Rhea" id="RHEA-COMP:12574"/>
        <dbReference type="ChEBI" id="CHEBI:15378"/>
        <dbReference type="ChEBI" id="CHEBI:57705"/>
        <dbReference type="ChEBI" id="CHEBI:58223"/>
        <dbReference type="ChEBI" id="CHEBI:132093"/>
        <dbReference type="ChEBI" id="CHEBI:132104"/>
        <dbReference type="EC" id="2.4.1.223"/>
    </reaction>
</comment>
<organism evidence="31 32">
    <name type="scientific">Conger conger</name>
    <name type="common">Conger eel</name>
    <name type="synonym">Muraena conger</name>
    <dbReference type="NCBI Taxonomy" id="82655"/>
    <lineage>
        <taxon>Eukaryota</taxon>
        <taxon>Metazoa</taxon>
        <taxon>Chordata</taxon>
        <taxon>Craniata</taxon>
        <taxon>Vertebrata</taxon>
        <taxon>Euteleostomi</taxon>
        <taxon>Actinopterygii</taxon>
        <taxon>Neopterygii</taxon>
        <taxon>Teleostei</taxon>
        <taxon>Anguilliformes</taxon>
        <taxon>Congridae</taxon>
        <taxon>Conger</taxon>
    </lineage>
</organism>
<comment type="function">
    <text evidence="20">Glycosyltransferase which regulates the biosynthesis of heparan sulfate (HS). Initiates HS synthesis by transferring the first N-acetyl-alpha-D-glucosamine (alpha-GlcNAc) residue (GlcNAcT-I activity) to the tetrasaccharide linker (GlcA-Gal-Gal-Xyl-)Ser core linker. May also transfer alpha-GlcNAc residues during HS elongation (GlcNAcT-II activity). Lacks glucuronyl transferase II (GlcAT-II) activity. Important for both skeletal development and hematopoiesis, through the formation of HS proteoglycans (HSPGs). Through the synthesis of HS, regulates postnatal pancreatic islet maturation and insulin secretion.</text>
</comment>
<evidence type="ECO:0000256" key="23">
    <source>
        <dbReference type="ARBA" id="ARBA00074807"/>
    </source>
</evidence>
<keyword evidence="11" id="KW-0735">Signal-anchor</keyword>
<comment type="pathway">
    <text evidence="4">Glycan metabolism; heparan sulfate biosynthesis.</text>
</comment>
<keyword evidence="32" id="KW-1185">Reference proteome</keyword>
<keyword evidence="7" id="KW-0808">Transferase</keyword>
<evidence type="ECO:0000256" key="2">
    <source>
        <dbReference type="ARBA" id="ARBA00004555"/>
    </source>
</evidence>
<dbReference type="GO" id="GO:0016500">
    <property type="term" value="F:protein-hormone receptor activity"/>
    <property type="evidence" value="ECO:0007669"/>
    <property type="project" value="UniProtKB-ARBA"/>
</dbReference>
<name>A0A9Q1I0G7_CONCO</name>
<evidence type="ECO:0000313" key="32">
    <source>
        <dbReference type="Proteomes" id="UP001152803"/>
    </source>
</evidence>
<accession>A0A9Q1I0G7</accession>
<evidence type="ECO:0000256" key="5">
    <source>
        <dbReference type="ARBA" id="ARBA00010271"/>
    </source>
</evidence>
<feature type="domain" description="Glycosyl transferase 64" evidence="30">
    <location>
        <begin position="928"/>
        <end position="1169"/>
    </location>
</feature>
<evidence type="ECO:0000256" key="1">
    <source>
        <dbReference type="ARBA" id="ARBA00001936"/>
    </source>
</evidence>
<feature type="region of interest" description="Disordered" evidence="27">
    <location>
        <begin position="618"/>
        <end position="639"/>
    </location>
</feature>
<evidence type="ECO:0000313" key="31">
    <source>
        <dbReference type="EMBL" id="KAJ8274791.1"/>
    </source>
</evidence>
<keyword evidence="6" id="KW-0328">Glycosyltransferase</keyword>
<dbReference type="PANTHER" id="PTHR48261:SF4">
    <property type="entry name" value="EXOSTOSIN LIKE GLYCOSYLTRANSFERASE 3"/>
    <property type="match status" value="1"/>
</dbReference>
<dbReference type="PANTHER" id="PTHR48261">
    <property type="entry name" value="ACETYLGLUCOSAMINYLTRANSFERASE"/>
    <property type="match status" value="1"/>
</dbReference>
<dbReference type="InterPro" id="IPR015338">
    <property type="entry name" value="GT64_dom"/>
</dbReference>
<comment type="subunit">
    <text evidence="21">Homodimer; disulfide-linked. Interacts with REG3A.</text>
</comment>
<dbReference type="GO" id="GO:0045617">
    <property type="term" value="P:negative regulation of keratinocyte differentiation"/>
    <property type="evidence" value="ECO:0007669"/>
    <property type="project" value="UniProtKB-ARBA"/>
</dbReference>
<evidence type="ECO:0000256" key="22">
    <source>
        <dbReference type="ARBA" id="ARBA00066812"/>
    </source>
</evidence>
<feature type="coiled-coil region" evidence="26">
    <location>
        <begin position="336"/>
        <end position="405"/>
    </location>
</feature>
<evidence type="ECO:0000256" key="13">
    <source>
        <dbReference type="ARBA" id="ARBA00023034"/>
    </source>
</evidence>
<dbReference type="EMBL" id="JAFJMO010000006">
    <property type="protein sequence ID" value="KAJ8274791.1"/>
    <property type="molecule type" value="Genomic_DNA"/>
</dbReference>
<evidence type="ECO:0000256" key="20">
    <source>
        <dbReference type="ARBA" id="ARBA00058474"/>
    </source>
</evidence>
<comment type="cofactor">
    <cofactor evidence="1">
        <name>Mn(2+)</name>
        <dbReference type="ChEBI" id="CHEBI:29035"/>
    </cofactor>
</comment>
<proteinExistence type="inferred from homology"/>
<evidence type="ECO:0000256" key="17">
    <source>
        <dbReference type="ARBA" id="ARBA00023211"/>
    </source>
</evidence>
<dbReference type="InterPro" id="IPR040911">
    <property type="entry name" value="Exostosin_GT47"/>
</dbReference>
<dbReference type="GO" id="GO:0005794">
    <property type="term" value="C:Golgi apparatus"/>
    <property type="evidence" value="ECO:0007669"/>
    <property type="project" value="UniProtKB-SubCell"/>
</dbReference>
<evidence type="ECO:0000256" key="4">
    <source>
        <dbReference type="ARBA" id="ARBA00005093"/>
    </source>
</evidence>
<evidence type="ECO:0000256" key="26">
    <source>
        <dbReference type="SAM" id="Coils"/>
    </source>
</evidence>
<evidence type="ECO:0000256" key="16">
    <source>
        <dbReference type="ARBA" id="ARBA00023180"/>
    </source>
</evidence>
<dbReference type="FunFam" id="3.90.550.10:FF:000033">
    <property type="entry name" value="Exostosin-like glycosyltransferase 3"/>
    <property type="match status" value="1"/>
</dbReference>
<keyword evidence="10" id="KW-0256">Endoplasmic reticulum</keyword>
<dbReference type="GO" id="GO:0046872">
    <property type="term" value="F:metal ion binding"/>
    <property type="evidence" value="ECO:0007669"/>
    <property type="project" value="UniProtKB-KW"/>
</dbReference>
<evidence type="ECO:0000259" key="30">
    <source>
        <dbReference type="Pfam" id="PF09258"/>
    </source>
</evidence>
<dbReference type="EC" id="2.4.1.223" evidence="22"/>
<dbReference type="GO" id="GO:0010838">
    <property type="term" value="P:positive regulation of keratinocyte proliferation"/>
    <property type="evidence" value="ECO:0007669"/>
    <property type="project" value="UniProtKB-ARBA"/>
</dbReference>
<keyword evidence="13" id="KW-0333">Golgi apparatus</keyword>
<dbReference type="Gene3D" id="3.90.550.10">
    <property type="entry name" value="Spore Coat Polysaccharide Biosynthesis Protein SpsA, Chain A"/>
    <property type="match status" value="1"/>
</dbReference>
<keyword evidence="12 28" id="KW-1133">Transmembrane helix</keyword>
<evidence type="ECO:0000256" key="24">
    <source>
        <dbReference type="ARBA" id="ARBA00079618"/>
    </source>
</evidence>
<evidence type="ECO:0000259" key="29">
    <source>
        <dbReference type="Pfam" id="PF03016"/>
    </source>
</evidence>
<dbReference type="InterPro" id="IPR004263">
    <property type="entry name" value="Exostosin"/>
</dbReference>
<evidence type="ECO:0000256" key="14">
    <source>
        <dbReference type="ARBA" id="ARBA00023136"/>
    </source>
</evidence>
<evidence type="ECO:0000256" key="11">
    <source>
        <dbReference type="ARBA" id="ARBA00022968"/>
    </source>
</evidence>
<dbReference type="GO" id="GO:0005789">
    <property type="term" value="C:endoplasmic reticulum membrane"/>
    <property type="evidence" value="ECO:0007669"/>
    <property type="project" value="UniProtKB-SubCell"/>
</dbReference>
<evidence type="ECO:0000256" key="3">
    <source>
        <dbReference type="ARBA" id="ARBA00004648"/>
    </source>
</evidence>
<feature type="compositionally biased region" description="Acidic residues" evidence="27">
    <location>
        <begin position="628"/>
        <end position="639"/>
    </location>
</feature>
<comment type="similarity">
    <text evidence="5">Belongs to the glycosyltransferase 47 family.</text>
</comment>
<keyword evidence="8 28" id="KW-0812">Transmembrane</keyword>
<dbReference type="SUPFAM" id="SSF53448">
    <property type="entry name" value="Nucleotide-diphospho-sugar transferases"/>
    <property type="match status" value="1"/>
</dbReference>
<evidence type="ECO:0000256" key="27">
    <source>
        <dbReference type="SAM" id="MobiDB-lite"/>
    </source>
</evidence>
<dbReference type="GO" id="GO:0051897">
    <property type="term" value="P:positive regulation of phosphatidylinositol 3-kinase/protein kinase B signal transduction"/>
    <property type="evidence" value="ECO:0007669"/>
    <property type="project" value="UniProtKB-ARBA"/>
</dbReference>
<feature type="domain" description="Exostosin GT47" evidence="29">
    <location>
        <begin position="449"/>
        <end position="765"/>
    </location>
</feature>
<comment type="subcellular location">
    <subcellularLocation>
        <location evidence="3">Endoplasmic reticulum membrane</location>
        <topology evidence="3">Single-pass type II membrane protein</topology>
    </subcellularLocation>
    <subcellularLocation>
        <location evidence="2">Golgi apparatus</location>
    </subcellularLocation>
</comment>
<evidence type="ECO:0000256" key="10">
    <source>
        <dbReference type="ARBA" id="ARBA00022824"/>
    </source>
</evidence>
<evidence type="ECO:0000256" key="15">
    <source>
        <dbReference type="ARBA" id="ARBA00023157"/>
    </source>
</evidence>
<keyword evidence="17" id="KW-0464">Manganese</keyword>
<dbReference type="Proteomes" id="UP001152803">
    <property type="component" value="Unassembled WGS sequence"/>
</dbReference>
<keyword evidence="15" id="KW-1015">Disulfide bond</keyword>
<evidence type="ECO:0000256" key="19">
    <source>
        <dbReference type="ARBA" id="ARBA00058348"/>
    </source>
</evidence>
<protein>
    <recommendedName>
        <fullName evidence="23">Exostosin-like 3</fullName>
        <ecNumber evidence="22">2.4.1.223</ecNumber>
    </recommendedName>
    <alternativeName>
        <fullName evidence="25">Glucuronyl-galactosyl-proteoglycan 4-alpha-N-acetylglucosaminyltransferase</fullName>
    </alternativeName>
    <alternativeName>
        <fullName evidence="24">Multiple exostosis-like protein 3</fullName>
    </alternativeName>
</protein>
<dbReference type="Pfam" id="PF09258">
    <property type="entry name" value="Glyco_transf_64"/>
    <property type="match status" value="1"/>
</dbReference>
<keyword evidence="14 28" id="KW-0472">Membrane</keyword>